<dbReference type="PANTHER" id="PTHR30153:SF2">
    <property type="entry name" value="REPLICATIVE DNA HELICASE"/>
    <property type="match status" value="1"/>
</dbReference>
<comment type="catalytic activity">
    <reaction evidence="11">
        <text>ATP + H2O = ADP + phosphate + H(+)</text>
        <dbReference type="Rhea" id="RHEA:13065"/>
        <dbReference type="ChEBI" id="CHEBI:15377"/>
        <dbReference type="ChEBI" id="CHEBI:15378"/>
        <dbReference type="ChEBI" id="CHEBI:30616"/>
        <dbReference type="ChEBI" id="CHEBI:43474"/>
        <dbReference type="ChEBI" id="CHEBI:456216"/>
        <dbReference type="EC" id="5.6.2.3"/>
    </reaction>
</comment>
<keyword evidence="4" id="KW-0547">Nucleotide-binding</keyword>
<evidence type="ECO:0000313" key="13">
    <source>
        <dbReference type="EMBL" id="RFU95087.1"/>
    </source>
</evidence>
<evidence type="ECO:0000256" key="4">
    <source>
        <dbReference type="ARBA" id="ARBA00022741"/>
    </source>
</evidence>
<evidence type="ECO:0000256" key="11">
    <source>
        <dbReference type="ARBA" id="ARBA00048954"/>
    </source>
</evidence>
<keyword evidence="2" id="KW-0639">Primosome</keyword>
<feature type="domain" description="SF4 helicase" evidence="12">
    <location>
        <begin position="155"/>
        <end position="407"/>
    </location>
</feature>
<dbReference type="InterPro" id="IPR016136">
    <property type="entry name" value="DNA_helicase_N/primase_C"/>
</dbReference>
<evidence type="ECO:0000259" key="12">
    <source>
        <dbReference type="PROSITE" id="PS51199"/>
    </source>
</evidence>
<evidence type="ECO:0000256" key="10">
    <source>
        <dbReference type="ARBA" id="ARBA00044969"/>
    </source>
</evidence>
<keyword evidence="14" id="KW-1185">Reference proteome</keyword>
<dbReference type="Pfam" id="PF03796">
    <property type="entry name" value="DnaB_C"/>
    <property type="match status" value="1"/>
</dbReference>
<comment type="similarity">
    <text evidence="1">Belongs to the helicase family. DnaB subfamily.</text>
</comment>
<dbReference type="GO" id="GO:1990077">
    <property type="term" value="C:primosome complex"/>
    <property type="evidence" value="ECO:0007669"/>
    <property type="project" value="UniProtKB-KW"/>
</dbReference>
<dbReference type="EMBL" id="QUWK01000005">
    <property type="protein sequence ID" value="RFU95087.1"/>
    <property type="molecule type" value="Genomic_DNA"/>
</dbReference>
<proteinExistence type="inferred from homology"/>
<evidence type="ECO:0000256" key="6">
    <source>
        <dbReference type="ARBA" id="ARBA00022806"/>
    </source>
</evidence>
<dbReference type="SUPFAM" id="SSF52540">
    <property type="entry name" value="P-loop containing nucleoside triphosphate hydrolases"/>
    <property type="match status" value="1"/>
</dbReference>
<reference evidence="13 14" key="2">
    <citation type="submission" date="2018-09" db="EMBL/GenBank/DDBJ databases">
        <title>Genome of Sphaerochaeta halotolerans strain 4-11.</title>
        <authorList>
            <person name="Nazina T.N."/>
            <person name="Sokolova D.S."/>
        </authorList>
    </citation>
    <scope>NUCLEOTIDE SEQUENCE [LARGE SCALE GENOMIC DNA]</scope>
    <source>
        <strain evidence="13 14">4-11</strain>
    </source>
</reference>
<dbReference type="Pfam" id="PF00772">
    <property type="entry name" value="DnaB"/>
    <property type="match status" value="1"/>
</dbReference>
<evidence type="ECO:0000256" key="1">
    <source>
        <dbReference type="ARBA" id="ARBA00008428"/>
    </source>
</evidence>
<dbReference type="GO" id="GO:0003677">
    <property type="term" value="F:DNA binding"/>
    <property type="evidence" value="ECO:0007669"/>
    <property type="project" value="UniProtKB-KW"/>
</dbReference>
<keyword evidence="9" id="KW-0413">Isomerase</keyword>
<dbReference type="InterPro" id="IPR007693">
    <property type="entry name" value="DNA_helicase_DnaB-like_N"/>
</dbReference>
<keyword evidence="6" id="KW-0347">Helicase</keyword>
<accession>A0A372MH20</accession>
<evidence type="ECO:0000256" key="2">
    <source>
        <dbReference type="ARBA" id="ARBA00022515"/>
    </source>
</evidence>
<comment type="caution">
    <text evidence="13">The sequence shown here is derived from an EMBL/GenBank/DDBJ whole genome shotgun (WGS) entry which is preliminary data.</text>
</comment>
<dbReference type="EC" id="5.6.2.3" evidence="10"/>
<dbReference type="PANTHER" id="PTHR30153">
    <property type="entry name" value="REPLICATIVE DNA HELICASE DNAB"/>
    <property type="match status" value="1"/>
</dbReference>
<keyword evidence="5" id="KW-0378">Hydrolase</keyword>
<dbReference type="GO" id="GO:0005829">
    <property type="term" value="C:cytosol"/>
    <property type="evidence" value="ECO:0007669"/>
    <property type="project" value="TreeGrafter"/>
</dbReference>
<dbReference type="InterPro" id="IPR036185">
    <property type="entry name" value="DNA_heli_DnaB-like_N_sf"/>
</dbReference>
<dbReference type="GO" id="GO:0006269">
    <property type="term" value="P:DNA replication, synthesis of primer"/>
    <property type="evidence" value="ECO:0007669"/>
    <property type="project" value="UniProtKB-KW"/>
</dbReference>
<dbReference type="Proteomes" id="UP000264002">
    <property type="component" value="Unassembled WGS sequence"/>
</dbReference>
<gene>
    <name evidence="13" type="ORF">DYP60_05520</name>
</gene>
<keyword evidence="3" id="KW-0235">DNA replication</keyword>
<organism evidence="13 14">
    <name type="scientific">Sphaerochaeta halotolerans</name>
    <dbReference type="NCBI Taxonomy" id="2293840"/>
    <lineage>
        <taxon>Bacteria</taxon>
        <taxon>Pseudomonadati</taxon>
        <taxon>Spirochaetota</taxon>
        <taxon>Spirochaetia</taxon>
        <taxon>Spirochaetales</taxon>
        <taxon>Sphaerochaetaceae</taxon>
        <taxon>Sphaerochaeta</taxon>
    </lineage>
</organism>
<evidence type="ECO:0000256" key="7">
    <source>
        <dbReference type="ARBA" id="ARBA00022840"/>
    </source>
</evidence>
<protein>
    <recommendedName>
        <fullName evidence="10">DNA 5'-3' helicase</fullName>
        <ecNumber evidence="10">5.6.2.3</ecNumber>
    </recommendedName>
</protein>
<dbReference type="Gene3D" id="1.10.860.10">
    <property type="entry name" value="DNAb Helicase, Chain A"/>
    <property type="match status" value="1"/>
</dbReference>
<evidence type="ECO:0000256" key="5">
    <source>
        <dbReference type="ARBA" id="ARBA00022801"/>
    </source>
</evidence>
<dbReference type="GO" id="GO:0016787">
    <property type="term" value="F:hydrolase activity"/>
    <property type="evidence" value="ECO:0007669"/>
    <property type="project" value="UniProtKB-KW"/>
</dbReference>
<keyword evidence="8" id="KW-0238">DNA-binding</keyword>
<dbReference type="InterPro" id="IPR027417">
    <property type="entry name" value="P-loop_NTPase"/>
</dbReference>
<name>A0A372MH20_9SPIR</name>
<evidence type="ECO:0000313" key="14">
    <source>
        <dbReference type="Proteomes" id="UP000264002"/>
    </source>
</evidence>
<dbReference type="PROSITE" id="PS51199">
    <property type="entry name" value="SF4_HELICASE"/>
    <property type="match status" value="1"/>
</dbReference>
<reference evidence="14" key="1">
    <citation type="submission" date="2018-08" db="EMBL/GenBank/DDBJ databases">
        <authorList>
            <person name="Grouzdev D.S."/>
            <person name="Krutkina M.S."/>
        </authorList>
    </citation>
    <scope>NUCLEOTIDE SEQUENCE [LARGE SCALE GENOMIC DNA]</scope>
    <source>
        <strain evidence="14">4-11</strain>
    </source>
</reference>
<evidence type="ECO:0000256" key="8">
    <source>
        <dbReference type="ARBA" id="ARBA00023125"/>
    </source>
</evidence>
<dbReference type="AlphaFoldDB" id="A0A372MH20"/>
<sequence length="407" mass="46531">MSVDAEKYFLGQCLWSPSIILDAKCSPSDFEMDLHQRLFQAMVELTNEGQIFDERMLSVHTGLPLEVICPFKATNIMFTNWPFYDSQIRRACKIRKFKKVAQEIMDSVGEKPEELSARMQKVIDDTINQVDGFEISTVQETVNASVSRIDERRKNGLKCIGIPSGIQGLDRQCLGFQPRQLYYLGARPSQGKTALMLNCAQNCKEAVGILSAESAKEELTNRMLSSSSKINNQRLVMGIFKEGEMERLTQAASDIYSRGIFIYDEPNMSIDTAVMMARQMKRRFDIKILFVDYLQCLNPSRAVIKQERREQVAYASKQLKQLARTLEIPVVVTAQLRRDAEGNRPKLNDFSDSTQIERDADVAVMIHNIYNEGMLQESWLLVEKNREGRTGDIPVVFNQEYLKFTDK</sequence>
<dbReference type="SUPFAM" id="SSF48024">
    <property type="entry name" value="N-terminal domain of DnaB helicase"/>
    <property type="match status" value="1"/>
</dbReference>
<evidence type="ECO:0000256" key="9">
    <source>
        <dbReference type="ARBA" id="ARBA00023235"/>
    </source>
</evidence>
<dbReference type="InterPro" id="IPR007694">
    <property type="entry name" value="DNA_helicase_DnaB-like_C"/>
</dbReference>
<dbReference type="Gene3D" id="3.40.50.300">
    <property type="entry name" value="P-loop containing nucleotide triphosphate hydrolases"/>
    <property type="match status" value="1"/>
</dbReference>
<dbReference type="GO" id="GO:0005524">
    <property type="term" value="F:ATP binding"/>
    <property type="evidence" value="ECO:0007669"/>
    <property type="project" value="UniProtKB-KW"/>
</dbReference>
<dbReference type="GO" id="GO:0043139">
    <property type="term" value="F:5'-3' DNA helicase activity"/>
    <property type="evidence" value="ECO:0007669"/>
    <property type="project" value="UniProtKB-EC"/>
</dbReference>
<keyword evidence="7" id="KW-0067">ATP-binding</keyword>
<evidence type="ECO:0000256" key="3">
    <source>
        <dbReference type="ARBA" id="ARBA00022705"/>
    </source>
</evidence>